<dbReference type="GO" id="GO:0009791">
    <property type="term" value="P:post-embryonic development"/>
    <property type="evidence" value="ECO:0007669"/>
    <property type="project" value="UniProtKB-ARBA"/>
</dbReference>
<keyword evidence="1" id="KW-0805">Transcription regulation</keyword>
<dbReference type="InterPro" id="IPR001132">
    <property type="entry name" value="SMAD_dom_Dwarfin-type"/>
</dbReference>
<feature type="compositionally biased region" description="Basic and acidic residues" evidence="3">
    <location>
        <begin position="12"/>
        <end position="29"/>
    </location>
</feature>
<keyword evidence="2" id="KW-0804">Transcription</keyword>
<dbReference type="PANTHER" id="PTHR13703">
    <property type="entry name" value="SMAD"/>
    <property type="match status" value="1"/>
</dbReference>
<feature type="compositionally biased region" description="Polar residues" evidence="3">
    <location>
        <begin position="1"/>
        <end position="11"/>
    </location>
</feature>
<dbReference type="Proteomes" id="UP000483820">
    <property type="component" value="Chromosome IV"/>
</dbReference>
<dbReference type="EMBL" id="WUAV01000004">
    <property type="protein sequence ID" value="KAF1758470.1"/>
    <property type="molecule type" value="Genomic_DNA"/>
</dbReference>
<accession>A0A6A5GSR3</accession>
<feature type="region of interest" description="Disordered" evidence="3">
    <location>
        <begin position="132"/>
        <end position="155"/>
    </location>
</feature>
<dbReference type="Gene3D" id="2.60.200.10">
    <property type="match status" value="1"/>
</dbReference>
<dbReference type="PROSITE" id="PS51076">
    <property type="entry name" value="MH2"/>
    <property type="match status" value="1"/>
</dbReference>
<evidence type="ECO:0000259" key="4">
    <source>
        <dbReference type="PROSITE" id="PS51076"/>
    </source>
</evidence>
<evidence type="ECO:0000313" key="5">
    <source>
        <dbReference type="EMBL" id="KAF1758470.1"/>
    </source>
</evidence>
<dbReference type="GO" id="GO:0051239">
    <property type="term" value="P:regulation of multicellular organismal process"/>
    <property type="evidence" value="ECO:0007669"/>
    <property type="project" value="UniProtKB-ARBA"/>
</dbReference>
<dbReference type="GO" id="GO:0000978">
    <property type="term" value="F:RNA polymerase II cis-regulatory region sequence-specific DNA binding"/>
    <property type="evidence" value="ECO:0007669"/>
    <property type="project" value="TreeGrafter"/>
</dbReference>
<dbReference type="GO" id="GO:0070411">
    <property type="term" value="F:I-SMAD binding"/>
    <property type="evidence" value="ECO:0007669"/>
    <property type="project" value="TreeGrafter"/>
</dbReference>
<dbReference type="GO" id="GO:0009653">
    <property type="term" value="P:anatomical structure morphogenesis"/>
    <property type="evidence" value="ECO:0007669"/>
    <property type="project" value="TreeGrafter"/>
</dbReference>
<dbReference type="InterPro" id="IPR013790">
    <property type="entry name" value="Dwarfin"/>
</dbReference>
<protein>
    <recommendedName>
        <fullName evidence="4">MH2 domain-containing protein</fullName>
    </recommendedName>
</protein>
<sequence>MASGNFGSKSTEPGKKQDVGKVYEGKQVGSRDEQGNVFAYPQLPYPAPNWAVPNNFVFPGHFAGMCDISKRIPVSYFPPPIGFPQMPADNGQMPMEDSAQLVAKDIARMSVKGVDWWSDAPMPDEVGGFIRFQPNDENQRPTTENQRPAPMTEMTEKEKRDVETFLNYHPTGESKLIVVHPVEGEEIVLEPEHDNQGYWCSVQLNDCKTMKGKPFLTRNMEFVVDSLETSVVSDDKRMALMGLPMSEKGKHNSIKTSFKDGIKVYCTGGTVKVSVLSDVTIFVQSPFWNHANGQDLAAVTRLGSNQPRPVIFTVFDFEQFKTHLERAKQHPPTDEMNEFLQSICGFNVSVSKGFGPDYGNRTIFETCCWLSIKFTDPLLLFDKYYRQYRLAPDEINSRT</sequence>
<dbReference type="CTD" id="9828165"/>
<dbReference type="GO" id="GO:0071144">
    <property type="term" value="C:heteromeric SMAD protein complex"/>
    <property type="evidence" value="ECO:0007669"/>
    <property type="project" value="TreeGrafter"/>
</dbReference>
<dbReference type="KEGG" id="crq:GCK72_014928"/>
<dbReference type="PANTHER" id="PTHR13703:SF45">
    <property type="entry name" value="MOTHERS AGAINST DECAPENTAPLEGIC HOMOLOG"/>
    <property type="match status" value="1"/>
</dbReference>
<dbReference type="GO" id="GO:0030509">
    <property type="term" value="P:BMP signaling pathway"/>
    <property type="evidence" value="ECO:0007669"/>
    <property type="project" value="TreeGrafter"/>
</dbReference>
<gene>
    <name evidence="5" type="ORF">GCK72_014928</name>
</gene>
<dbReference type="GO" id="GO:0000981">
    <property type="term" value="F:DNA-binding transcription factor activity, RNA polymerase II-specific"/>
    <property type="evidence" value="ECO:0007669"/>
    <property type="project" value="TreeGrafter"/>
</dbReference>
<dbReference type="GO" id="GO:0060395">
    <property type="term" value="P:SMAD protein signal transduction"/>
    <property type="evidence" value="ECO:0007669"/>
    <property type="project" value="TreeGrafter"/>
</dbReference>
<dbReference type="Pfam" id="PF03166">
    <property type="entry name" value="MH2"/>
    <property type="match status" value="1"/>
</dbReference>
<dbReference type="GO" id="GO:0030154">
    <property type="term" value="P:cell differentiation"/>
    <property type="evidence" value="ECO:0007669"/>
    <property type="project" value="TreeGrafter"/>
</dbReference>
<dbReference type="GO" id="GO:0050793">
    <property type="term" value="P:regulation of developmental process"/>
    <property type="evidence" value="ECO:0007669"/>
    <property type="project" value="UniProtKB-ARBA"/>
</dbReference>
<evidence type="ECO:0000313" key="6">
    <source>
        <dbReference type="Proteomes" id="UP000483820"/>
    </source>
</evidence>
<dbReference type="SUPFAM" id="SSF49879">
    <property type="entry name" value="SMAD/FHA domain"/>
    <property type="match status" value="1"/>
</dbReference>
<dbReference type="InterPro" id="IPR008984">
    <property type="entry name" value="SMAD_FHA_dom_sf"/>
</dbReference>
<dbReference type="AlphaFoldDB" id="A0A6A5GSR3"/>
<dbReference type="RefSeq" id="XP_053585316.1">
    <property type="nucleotide sequence ID" value="XM_053730544.1"/>
</dbReference>
<evidence type="ECO:0000256" key="2">
    <source>
        <dbReference type="ARBA" id="ARBA00023163"/>
    </source>
</evidence>
<dbReference type="SMART" id="SM00524">
    <property type="entry name" value="DWB"/>
    <property type="match status" value="1"/>
</dbReference>
<name>A0A6A5GSR3_CAERE</name>
<evidence type="ECO:0000256" key="1">
    <source>
        <dbReference type="ARBA" id="ARBA00023015"/>
    </source>
</evidence>
<proteinExistence type="predicted"/>
<comment type="caution">
    <text evidence="5">The sequence shown here is derived from an EMBL/GenBank/DDBJ whole genome shotgun (WGS) entry which is preliminary data.</text>
</comment>
<dbReference type="InterPro" id="IPR017855">
    <property type="entry name" value="SMAD-like_dom_sf"/>
</dbReference>
<feature type="region of interest" description="Disordered" evidence="3">
    <location>
        <begin position="1"/>
        <end position="29"/>
    </location>
</feature>
<evidence type="ECO:0000256" key="3">
    <source>
        <dbReference type="SAM" id="MobiDB-lite"/>
    </source>
</evidence>
<feature type="domain" description="MH2" evidence="4">
    <location>
        <begin position="199"/>
        <end position="399"/>
    </location>
</feature>
<reference evidence="5 6" key="1">
    <citation type="submission" date="2019-12" db="EMBL/GenBank/DDBJ databases">
        <title>Chromosome-level assembly of the Caenorhabditis remanei genome.</title>
        <authorList>
            <person name="Teterina A.A."/>
            <person name="Willis J.H."/>
            <person name="Phillips P.C."/>
        </authorList>
    </citation>
    <scope>NUCLEOTIDE SEQUENCE [LARGE SCALE GENOMIC DNA]</scope>
    <source>
        <strain evidence="5 6">PX506</strain>
        <tissue evidence="5">Whole organism</tissue>
    </source>
</reference>
<organism evidence="5 6">
    <name type="scientific">Caenorhabditis remanei</name>
    <name type="common">Caenorhabditis vulgaris</name>
    <dbReference type="NCBI Taxonomy" id="31234"/>
    <lineage>
        <taxon>Eukaryota</taxon>
        <taxon>Metazoa</taxon>
        <taxon>Ecdysozoa</taxon>
        <taxon>Nematoda</taxon>
        <taxon>Chromadorea</taxon>
        <taxon>Rhabditida</taxon>
        <taxon>Rhabditina</taxon>
        <taxon>Rhabditomorpha</taxon>
        <taxon>Rhabditoidea</taxon>
        <taxon>Rhabditidae</taxon>
        <taxon>Peloderinae</taxon>
        <taxon>Caenorhabditis</taxon>
    </lineage>
</organism>
<dbReference type="GeneID" id="9828165"/>